<dbReference type="KEGG" id="gyu:FE374_14870"/>
<dbReference type="Proteomes" id="UP000314616">
    <property type="component" value="Chromosome"/>
</dbReference>
<evidence type="ECO:0000256" key="1">
    <source>
        <dbReference type="SAM" id="MobiDB-lite"/>
    </source>
</evidence>
<proteinExistence type="predicted"/>
<dbReference type="EMBL" id="CP040915">
    <property type="protein sequence ID" value="QDC25719.1"/>
    <property type="molecule type" value="Genomic_DNA"/>
</dbReference>
<keyword evidence="2" id="KW-0812">Transmembrane</keyword>
<sequence>MSENQHDQPVAPRPDPQPGPATGYGPQGPPEAQYGPPPYGYGAPPAPPAFWYSPQAEEARSAEQLALVFGILAIVAFGPVFGPLAIWQAKKAEQAGGRATAGKVLGWVGLGISIAVVVVFIVLFLMLAVGTLSANF</sequence>
<feature type="region of interest" description="Disordered" evidence="1">
    <location>
        <begin position="1"/>
        <end position="41"/>
    </location>
</feature>
<evidence type="ECO:0000256" key="2">
    <source>
        <dbReference type="SAM" id="Phobius"/>
    </source>
</evidence>
<dbReference type="AlphaFoldDB" id="A0A5B8C4M4"/>
<feature type="transmembrane region" description="Helical" evidence="2">
    <location>
        <begin position="65"/>
        <end position="87"/>
    </location>
</feature>
<dbReference type="RefSeq" id="WP_139929968.1">
    <property type="nucleotide sequence ID" value="NZ_CP040915.1"/>
</dbReference>
<feature type="transmembrane region" description="Helical" evidence="2">
    <location>
        <begin position="107"/>
        <end position="132"/>
    </location>
</feature>
<gene>
    <name evidence="3" type="ORF">FE374_14870</name>
</gene>
<accession>A0A5B8C4M4</accession>
<keyword evidence="2" id="KW-1133">Transmembrane helix</keyword>
<keyword evidence="2" id="KW-0472">Membrane</keyword>
<reference evidence="3 4" key="1">
    <citation type="submission" date="2019-05" db="EMBL/GenBank/DDBJ databases">
        <title>Georgenia *** sp. nov., and Georgenia *** sp. nov., isolated from the intestinal contents of plateau pika (Ochotona curzoniae) in the Qinghai-Tibet plateau of China.</title>
        <authorList>
            <person name="Tian Z."/>
        </authorList>
    </citation>
    <scope>NUCLEOTIDE SEQUENCE [LARGE SCALE GENOMIC DNA]</scope>
    <source>
        <strain evidence="3 4">Z443</strain>
    </source>
</reference>
<organism evidence="3 4">
    <name type="scientific">Georgenia yuyongxinii</name>
    <dbReference type="NCBI Taxonomy" id="2589797"/>
    <lineage>
        <taxon>Bacteria</taxon>
        <taxon>Bacillati</taxon>
        <taxon>Actinomycetota</taxon>
        <taxon>Actinomycetes</taxon>
        <taxon>Micrococcales</taxon>
        <taxon>Bogoriellaceae</taxon>
        <taxon>Georgenia</taxon>
    </lineage>
</organism>
<name>A0A5B8C4M4_9MICO</name>
<protein>
    <submittedName>
        <fullName evidence="3">DUF4190 domain-containing protein</fullName>
    </submittedName>
</protein>
<evidence type="ECO:0000313" key="4">
    <source>
        <dbReference type="Proteomes" id="UP000314616"/>
    </source>
</evidence>
<dbReference type="OrthoDB" id="4954763at2"/>
<evidence type="ECO:0000313" key="3">
    <source>
        <dbReference type="EMBL" id="QDC25719.1"/>
    </source>
</evidence>